<proteinExistence type="predicted"/>
<evidence type="ECO:0008006" key="4">
    <source>
        <dbReference type="Google" id="ProtNLM"/>
    </source>
</evidence>
<protein>
    <recommendedName>
        <fullName evidence="4">DUF4367 domain-containing protein</fullName>
    </recommendedName>
</protein>
<reference evidence="2 3" key="1">
    <citation type="submission" date="2017-05" db="EMBL/GenBank/DDBJ databases">
        <title>Host range expansion of the Methanosphaera genus to humans and monogastric animals involves recent and extensive reduction in genome content.</title>
        <authorList>
            <person name="Hoedt E.C."/>
            <person name="Volmer J.G."/>
            <person name="Parks D.H."/>
            <person name="Rosewarne C.P."/>
            <person name="Denman S.E."/>
            <person name="Mcsweeney C.S."/>
            <person name="O Cuiv P."/>
            <person name="Hugenholtz P."/>
            <person name="Tyson G.W."/>
            <person name="Morrison M."/>
        </authorList>
    </citation>
    <scope>NUCLEOTIDE SEQUENCE [LARGE SCALE GENOMIC DNA]</scope>
    <source>
        <strain evidence="2 3">PA5</strain>
    </source>
</reference>
<dbReference type="AlphaFoldDB" id="A0A328Q3K5"/>
<name>A0A328Q3K5_9EURY</name>
<accession>A0A328Q3K5</accession>
<dbReference type="Proteomes" id="UP000248557">
    <property type="component" value="Unassembled WGS sequence"/>
</dbReference>
<keyword evidence="1" id="KW-0812">Transmembrane</keyword>
<evidence type="ECO:0000256" key="1">
    <source>
        <dbReference type="SAM" id="Phobius"/>
    </source>
</evidence>
<organism evidence="2 3">
    <name type="scientific">Methanosphaera stadtmanae</name>
    <dbReference type="NCBI Taxonomy" id="2317"/>
    <lineage>
        <taxon>Archaea</taxon>
        <taxon>Methanobacteriati</taxon>
        <taxon>Methanobacteriota</taxon>
        <taxon>Methanomada group</taxon>
        <taxon>Methanobacteria</taxon>
        <taxon>Methanobacteriales</taxon>
        <taxon>Methanobacteriaceae</taxon>
        <taxon>Methanosphaera</taxon>
    </lineage>
</organism>
<evidence type="ECO:0000313" key="2">
    <source>
        <dbReference type="EMBL" id="RAP03694.1"/>
    </source>
</evidence>
<gene>
    <name evidence="2" type="ORF">CA615_01075</name>
</gene>
<feature type="transmembrane region" description="Helical" evidence="1">
    <location>
        <begin position="7"/>
        <end position="29"/>
    </location>
</feature>
<sequence length="153" mass="16932">MKNNQVIILLILGIVALLGISIYAGIFSFSDNSTNNSTTFNITPPSGYSISNQTNNTITIDNGTKQLKVRKFSGNNSIYQRIESYKSKHNITNLSVTEYYSSNSQKITKTVSDVNNITDVWYYVDKNNTVYGISTSGNVPGTDDVVKQIVDKL</sequence>
<dbReference type="GeneID" id="3855587"/>
<dbReference type="EMBL" id="NGJK01000012">
    <property type="protein sequence ID" value="RAP03694.1"/>
    <property type="molecule type" value="Genomic_DNA"/>
</dbReference>
<dbReference type="RefSeq" id="WP_011405829.1">
    <property type="nucleotide sequence ID" value="NZ_CATZNA010000027.1"/>
</dbReference>
<evidence type="ECO:0000313" key="3">
    <source>
        <dbReference type="Proteomes" id="UP000248557"/>
    </source>
</evidence>
<keyword evidence="1" id="KW-0472">Membrane</keyword>
<comment type="caution">
    <text evidence="2">The sequence shown here is derived from an EMBL/GenBank/DDBJ whole genome shotgun (WGS) entry which is preliminary data.</text>
</comment>
<keyword evidence="1" id="KW-1133">Transmembrane helix</keyword>